<evidence type="ECO:0000256" key="1">
    <source>
        <dbReference type="SAM" id="MobiDB-lite"/>
    </source>
</evidence>
<feature type="region of interest" description="Disordered" evidence="1">
    <location>
        <begin position="1"/>
        <end position="20"/>
    </location>
</feature>
<keyword evidence="3" id="KW-1185">Reference proteome</keyword>
<organism evidence="2 3">
    <name type="scientific">Thlaspi arvense</name>
    <name type="common">Field penny-cress</name>
    <dbReference type="NCBI Taxonomy" id="13288"/>
    <lineage>
        <taxon>Eukaryota</taxon>
        <taxon>Viridiplantae</taxon>
        <taxon>Streptophyta</taxon>
        <taxon>Embryophyta</taxon>
        <taxon>Tracheophyta</taxon>
        <taxon>Spermatophyta</taxon>
        <taxon>Magnoliopsida</taxon>
        <taxon>eudicotyledons</taxon>
        <taxon>Gunneridae</taxon>
        <taxon>Pentapetalae</taxon>
        <taxon>rosids</taxon>
        <taxon>malvids</taxon>
        <taxon>Brassicales</taxon>
        <taxon>Brassicaceae</taxon>
        <taxon>Thlaspideae</taxon>
        <taxon>Thlaspi</taxon>
    </lineage>
</organism>
<dbReference type="PANTHER" id="PTHR33924:SF1">
    <property type="entry name" value="DNA-DIRECTED RNA POLYMERASE SUBUNIT BETA"/>
    <property type="match status" value="1"/>
</dbReference>
<proteinExistence type="predicted"/>
<reference evidence="2 3" key="1">
    <citation type="submission" date="2022-03" db="EMBL/GenBank/DDBJ databases">
        <authorList>
            <person name="Nunn A."/>
            <person name="Chopra R."/>
            <person name="Nunn A."/>
            <person name="Contreras Garrido A."/>
        </authorList>
    </citation>
    <scope>NUCLEOTIDE SEQUENCE [LARGE SCALE GENOMIC DNA]</scope>
</reference>
<gene>
    <name evidence="2" type="ORF">TAV2_LOCUS21837</name>
</gene>
<feature type="compositionally biased region" description="Acidic residues" evidence="1">
    <location>
        <begin position="1"/>
        <end position="10"/>
    </location>
</feature>
<feature type="region of interest" description="Disordered" evidence="1">
    <location>
        <begin position="73"/>
        <end position="102"/>
    </location>
</feature>
<feature type="compositionally biased region" description="Polar residues" evidence="1">
    <location>
        <begin position="74"/>
        <end position="84"/>
    </location>
</feature>
<evidence type="ECO:0000313" key="2">
    <source>
        <dbReference type="EMBL" id="CAH2073303.1"/>
    </source>
</evidence>
<evidence type="ECO:0000313" key="3">
    <source>
        <dbReference type="Proteomes" id="UP000836841"/>
    </source>
</evidence>
<accession>A0AAU9SYM0</accession>
<dbReference type="AlphaFoldDB" id="A0AAU9SYM0"/>
<dbReference type="EMBL" id="OU466862">
    <property type="protein sequence ID" value="CAH2073303.1"/>
    <property type="molecule type" value="Genomic_DNA"/>
</dbReference>
<dbReference type="Proteomes" id="UP000836841">
    <property type="component" value="Chromosome 6"/>
</dbReference>
<name>A0AAU9SYM0_THLAR</name>
<dbReference type="PANTHER" id="PTHR33924">
    <property type="entry name" value="CATION-TRANSPORTING ATPASE"/>
    <property type="match status" value="1"/>
</dbReference>
<protein>
    <submittedName>
        <fullName evidence="2">Uncharacterized protein</fullName>
    </submittedName>
</protein>
<sequence length="314" mass="34482">MTEDSGELESAETRTALGDLTNLSRKRGISSILGDFLHKSEGEFGKNVAHEGSRVEFSKRLCVVVDDLVKENEGSSSDFKNASVDSDEKGSGESHGAMVEISSGDGKPLKEIYFEPGDRDGARELNLNPAAPNADQTGVTAGEGLALPVLSSDIESLAIREELPKCQNLRSFELSRCSNVNKEEHVNQTMGDDLLKSCSCSFCLKAAYIWSDLHYQDIKGRLSALKKSQKLASSLIERNRKERPTDFHASLNSVNSANLASDLMGHWRSLFLSMGDILAHESNTLQNSFSAMRELREDCKIDLERAMKPPQHST</sequence>